<dbReference type="PANTHER" id="PTHR22916">
    <property type="entry name" value="GLYCOSYLTRANSFERASE"/>
    <property type="match status" value="1"/>
</dbReference>
<dbReference type="Gene3D" id="3.90.550.10">
    <property type="entry name" value="Spore Coat Polysaccharide Biosynthesis Protein SpsA, Chain A"/>
    <property type="match status" value="1"/>
</dbReference>
<keyword evidence="2 4" id="KW-0808">Transferase</keyword>
<evidence type="ECO:0000313" key="4">
    <source>
        <dbReference type="EMBL" id="EGF51668.1"/>
    </source>
</evidence>
<proteinExistence type="predicted"/>
<dbReference type="InterPro" id="IPR001173">
    <property type="entry name" value="Glyco_trans_2-like"/>
</dbReference>
<dbReference type="CDD" id="cd00761">
    <property type="entry name" value="Glyco_tranf_GTA_type"/>
    <property type="match status" value="1"/>
</dbReference>
<dbReference type="Pfam" id="PF00535">
    <property type="entry name" value="Glycos_transf_2"/>
    <property type="match status" value="1"/>
</dbReference>
<keyword evidence="5" id="KW-1185">Reference proteome</keyword>
<organism evidence="4 5">
    <name type="scientific">Bacteroides fluxus YIT 12057</name>
    <dbReference type="NCBI Taxonomy" id="763034"/>
    <lineage>
        <taxon>Bacteria</taxon>
        <taxon>Pseudomonadati</taxon>
        <taxon>Bacteroidota</taxon>
        <taxon>Bacteroidia</taxon>
        <taxon>Bacteroidales</taxon>
        <taxon>Bacteroidaceae</taxon>
        <taxon>Bacteroides</taxon>
    </lineage>
</organism>
<keyword evidence="1" id="KW-0328">Glycosyltransferase</keyword>
<evidence type="ECO:0000256" key="1">
    <source>
        <dbReference type="ARBA" id="ARBA00022676"/>
    </source>
</evidence>
<reference evidence="4 5" key="1">
    <citation type="submission" date="2011-02" db="EMBL/GenBank/DDBJ databases">
        <authorList>
            <person name="Weinstock G."/>
            <person name="Sodergren E."/>
            <person name="Clifton S."/>
            <person name="Fulton L."/>
            <person name="Fulton B."/>
            <person name="Courtney L."/>
            <person name="Fronick C."/>
            <person name="Harrison M."/>
            <person name="Strong C."/>
            <person name="Farmer C."/>
            <person name="Delahaunty K."/>
            <person name="Markovic C."/>
            <person name="Hall O."/>
            <person name="Minx P."/>
            <person name="Tomlinson C."/>
            <person name="Mitreva M."/>
            <person name="Hou S."/>
            <person name="Chen J."/>
            <person name="Wollam A."/>
            <person name="Pepin K.H."/>
            <person name="Johnson M."/>
            <person name="Bhonagiri V."/>
            <person name="Zhang X."/>
            <person name="Suruliraj S."/>
            <person name="Warren W."/>
            <person name="Chinwalla A."/>
            <person name="Mardis E.R."/>
            <person name="Wilson R.K."/>
        </authorList>
    </citation>
    <scope>NUCLEOTIDE SEQUENCE [LARGE SCALE GENOMIC DNA]</scope>
    <source>
        <strain evidence="4 5">YIT 12057</strain>
    </source>
</reference>
<accession>F3PXT6</accession>
<dbReference type="PANTHER" id="PTHR22916:SF51">
    <property type="entry name" value="GLYCOSYLTRANSFERASE EPSH-RELATED"/>
    <property type="match status" value="1"/>
</dbReference>
<dbReference type="Proteomes" id="UP000003416">
    <property type="component" value="Unassembled WGS sequence"/>
</dbReference>
<dbReference type="EMBL" id="AFBN01000099">
    <property type="protein sequence ID" value="EGF51668.1"/>
    <property type="molecule type" value="Genomic_DNA"/>
</dbReference>
<evidence type="ECO:0000313" key="5">
    <source>
        <dbReference type="Proteomes" id="UP000003416"/>
    </source>
</evidence>
<dbReference type="RefSeq" id="WP_009126791.1">
    <property type="nucleotide sequence ID" value="NZ_GL882691.1"/>
</dbReference>
<dbReference type="eggNOG" id="COG1216">
    <property type="taxonomic scope" value="Bacteria"/>
</dbReference>
<dbReference type="GeneID" id="86050948"/>
<dbReference type="HOGENOM" id="CLU_025996_25_0_10"/>
<comment type="caution">
    <text evidence="4">The sequence shown here is derived from an EMBL/GenBank/DDBJ whole genome shotgun (WGS) entry which is preliminary data.</text>
</comment>
<sequence>MPKVSVIIPIYGVEKYIERCARSLFEQTLDDIEYLFIDDVTPDKSIDILKQVLVEYPFRKKQVVIHRMDTNSGQAAVRKWGIQNATGDFVIHCDSDDWIDVDMYRVMYEKAIREEADVVVCDFNYTDGISYKRKVKACFSDSCDEFVLDMLYQKISWAVWNKLIRKELCSSVKVFPLYAMGEDMVTTIQIILSCEKISYVENAYYNYYFNPNSIMNTLTREQCMNKYLQLKGNTELLLPLLKNSFTGICYRKIEKVLRYNKTIPLLTYIYEKNFFILWKSEMKSCYSLIFDCNVKKIFKLMYVLVMLRIYPLYKCWK</sequence>
<dbReference type="SUPFAM" id="SSF53448">
    <property type="entry name" value="Nucleotide-diphospho-sugar transferases"/>
    <property type="match status" value="1"/>
</dbReference>
<evidence type="ECO:0000259" key="3">
    <source>
        <dbReference type="Pfam" id="PF00535"/>
    </source>
</evidence>
<dbReference type="AlphaFoldDB" id="F3PXT6"/>
<dbReference type="GO" id="GO:0016758">
    <property type="term" value="F:hexosyltransferase activity"/>
    <property type="evidence" value="ECO:0007669"/>
    <property type="project" value="UniProtKB-ARBA"/>
</dbReference>
<feature type="domain" description="Glycosyltransferase 2-like" evidence="3">
    <location>
        <begin position="5"/>
        <end position="134"/>
    </location>
</feature>
<gene>
    <name evidence="4" type="ORF">HMPREF9446_03584</name>
</gene>
<dbReference type="InterPro" id="IPR029044">
    <property type="entry name" value="Nucleotide-diphossugar_trans"/>
</dbReference>
<protein>
    <submittedName>
        <fullName evidence="4">Glycosyltransferase, group 2 family protein</fullName>
    </submittedName>
</protein>
<name>F3PXT6_9BACE</name>
<evidence type="ECO:0000256" key="2">
    <source>
        <dbReference type="ARBA" id="ARBA00022679"/>
    </source>
</evidence>
<dbReference type="STRING" id="763034.HMPREF9446_03584"/>